<evidence type="ECO:0000313" key="2">
    <source>
        <dbReference type="EMBL" id="KAJ3252837.1"/>
    </source>
</evidence>
<dbReference type="AlphaFoldDB" id="A0AAD5UB04"/>
<proteinExistence type="predicted"/>
<feature type="compositionally biased region" description="Basic and acidic residues" evidence="1">
    <location>
        <begin position="193"/>
        <end position="207"/>
    </location>
</feature>
<accession>A0AAD5UB04</accession>
<feature type="region of interest" description="Disordered" evidence="1">
    <location>
        <begin position="108"/>
        <end position="134"/>
    </location>
</feature>
<name>A0AAD5UB04_9FUNG</name>
<gene>
    <name evidence="2" type="ORF">HK103_001131</name>
</gene>
<evidence type="ECO:0000313" key="3">
    <source>
        <dbReference type="Proteomes" id="UP001210925"/>
    </source>
</evidence>
<comment type="caution">
    <text evidence="2">The sequence shown here is derived from an EMBL/GenBank/DDBJ whole genome shotgun (WGS) entry which is preliminary data.</text>
</comment>
<keyword evidence="3" id="KW-1185">Reference proteome</keyword>
<feature type="region of interest" description="Disordered" evidence="1">
    <location>
        <begin position="171"/>
        <end position="222"/>
    </location>
</feature>
<protein>
    <submittedName>
        <fullName evidence="2">Uncharacterized protein</fullName>
    </submittedName>
</protein>
<reference evidence="2" key="1">
    <citation type="submission" date="2020-05" db="EMBL/GenBank/DDBJ databases">
        <title>Phylogenomic resolution of chytrid fungi.</title>
        <authorList>
            <person name="Stajich J.E."/>
            <person name="Amses K."/>
            <person name="Simmons R."/>
            <person name="Seto K."/>
            <person name="Myers J."/>
            <person name="Bonds A."/>
            <person name="Quandt C.A."/>
            <person name="Barry K."/>
            <person name="Liu P."/>
            <person name="Grigoriev I."/>
            <person name="Longcore J.E."/>
            <person name="James T.Y."/>
        </authorList>
    </citation>
    <scope>NUCLEOTIDE SEQUENCE</scope>
    <source>
        <strain evidence="2">PLAUS21</strain>
    </source>
</reference>
<dbReference type="Proteomes" id="UP001210925">
    <property type="component" value="Unassembled WGS sequence"/>
</dbReference>
<organism evidence="2 3">
    <name type="scientific">Boothiomyces macroporosus</name>
    <dbReference type="NCBI Taxonomy" id="261099"/>
    <lineage>
        <taxon>Eukaryota</taxon>
        <taxon>Fungi</taxon>
        <taxon>Fungi incertae sedis</taxon>
        <taxon>Chytridiomycota</taxon>
        <taxon>Chytridiomycota incertae sedis</taxon>
        <taxon>Chytridiomycetes</taxon>
        <taxon>Rhizophydiales</taxon>
        <taxon>Terramycetaceae</taxon>
        <taxon>Boothiomyces</taxon>
    </lineage>
</organism>
<dbReference type="EMBL" id="JADGKB010000128">
    <property type="protein sequence ID" value="KAJ3252837.1"/>
    <property type="molecule type" value="Genomic_DNA"/>
</dbReference>
<evidence type="ECO:0000256" key="1">
    <source>
        <dbReference type="SAM" id="MobiDB-lite"/>
    </source>
</evidence>
<sequence>MSHPINPDTAVYTITIDGEQKDNVSFEELKQFVEKSSIPVVHLDDVNLYYDGVFDSAVANGYNITEYHTHKRNPNYTVHMEKNGKVATFTNIKSSHLAKALDTTESQLKDSFNHGGKSDTIQSETTARDDIGSGRGVFDSAISQGYKVTEYHSHERNPNYTVHVSKENNESVFTNTSPSHYLKDSSKNPQDNFADKEISSEEYDQKTLGENQDSSPRIRKGVTLKSCIQKGSKLKSVEKNKRDSFSVYLELPDGSEQYFPSVSEEHLREIPNPNHQTA</sequence>